<evidence type="ECO:0000313" key="3">
    <source>
        <dbReference type="Proteomes" id="UP001246372"/>
    </source>
</evidence>
<dbReference type="EMBL" id="JAVXZY010000007">
    <property type="protein sequence ID" value="MDT9000889.1"/>
    <property type="molecule type" value="Genomic_DNA"/>
</dbReference>
<dbReference type="EC" id="2.3.1.-" evidence="2"/>
<dbReference type="InterPro" id="IPR000182">
    <property type="entry name" value="GNAT_dom"/>
</dbReference>
<reference evidence="2" key="1">
    <citation type="submission" date="2023-09" db="EMBL/GenBank/DDBJ databases">
        <title>Paucibacter sp. APW11 Genome sequencing and assembly.</title>
        <authorList>
            <person name="Kim I."/>
        </authorList>
    </citation>
    <scope>NUCLEOTIDE SEQUENCE</scope>
    <source>
        <strain evidence="2">APW11</strain>
    </source>
</reference>
<organism evidence="2 3">
    <name type="scientific">Roseateles aquae</name>
    <dbReference type="NCBI Taxonomy" id="3077235"/>
    <lineage>
        <taxon>Bacteria</taxon>
        <taxon>Pseudomonadati</taxon>
        <taxon>Pseudomonadota</taxon>
        <taxon>Betaproteobacteria</taxon>
        <taxon>Burkholderiales</taxon>
        <taxon>Sphaerotilaceae</taxon>
        <taxon>Roseateles</taxon>
    </lineage>
</organism>
<dbReference type="Pfam" id="PF12746">
    <property type="entry name" value="GNAT_acetyltran"/>
    <property type="match status" value="1"/>
</dbReference>
<evidence type="ECO:0000259" key="1">
    <source>
        <dbReference type="PROSITE" id="PS51186"/>
    </source>
</evidence>
<dbReference type="CDD" id="cd04301">
    <property type="entry name" value="NAT_SF"/>
    <property type="match status" value="1"/>
</dbReference>
<name>A0ABU3PEA1_9BURK</name>
<dbReference type="Gene3D" id="3.40.630.30">
    <property type="match status" value="1"/>
</dbReference>
<keyword evidence="3" id="KW-1185">Reference proteome</keyword>
<comment type="caution">
    <text evidence="2">The sequence shown here is derived from an EMBL/GenBank/DDBJ whole genome shotgun (WGS) entry which is preliminary data.</text>
</comment>
<dbReference type="SUPFAM" id="SSF55729">
    <property type="entry name" value="Acyl-CoA N-acyltransferases (Nat)"/>
    <property type="match status" value="1"/>
</dbReference>
<proteinExistence type="predicted"/>
<protein>
    <submittedName>
        <fullName evidence="2">GNAT family N-acetyltransferase</fullName>
        <ecNumber evidence="2">2.3.1.-</ecNumber>
    </submittedName>
</protein>
<dbReference type="GO" id="GO:0016746">
    <property type="term" value="F:acyltransferase activity"/>
    <property type="evidence" value="ECO:0007669"/>
    <property type="project" value="UniProtKB-KW"/>
</dbReference>
<keyword evidence="2" id="KW-0808">Transferase</keyword>
<dbReference type="RefSeq" id="WP_315651777.1">
    <property type="nucleotide sequence ID" value="NZ_JAVXZY010000007.1"/>
</dbReference>
<dbReference type="InterPro" id="IPR016181">
    <property type="entry name" value="Acyl_CoA_acyltransferase"/>
</dbReference>
<evidence type="ECO:0000313" key="2">
    <source>
        <dbReference type="EMBL" id="MDT9000889.1"/>
    </source>
</evidence>
<dbReference type="InterPro" id="IPR027365">
    <property type="entry name" value="GNAT_acetyltra_YdfB-like"/>
</dbReference>
<dbReference type="PROSITE" id="PS51186">
    <property type="entry name" value="GNAT"/>
    <property type="match status" value="1"/>
</dbReference>
<sequence>MLPSVVQRYWDSQLSGDKLLADSATLRLALSHTLPENRRLILLSGIDGRCRVVLDQALASALGDDLASCRSEADLRARLQALGLQLHGADQLFYWPEAAREALRLSAASAAQSGIRQLSEADSDAFADFQAEASDEDLDAAFVELDHRAVFGAFDDQGRLRCAASAYSWDDAPLADLGVLSLPAARGRGLARSVLRALAAHAWEQGLVPQYRCQLDNAASLALARAAGLQAYGQWDVLEAE</sequence>
<dbReference type="Proteomes" id="UP001246372">
    <property type="component" value="Unassembled WGS sequence"/>
</dbReference>
<keyword evidence="2" id="KW-0012">Acyltransferase</keyword>
<feature type="domain" description="N-acetyltransferase" evidence="1">
    <location>
        <begin position="113"/>
        <end position="241"/>
    </location>
</feature>
<accession>A0ABU3PEA1</accession>
<gene>
    <name evidence="2" type="ORF">RQP53_16555</name>
</gene>